<proteinExistence type="inferred from homology"/>
<keyword evidence="2" id="KW-0678">Repressor</keyword>
<evidence type="ECO:0000313" key="4">
    <source>
        <dbReference type="Proteomes" id="UP000198729"/>
    </source>
</evidence>
<dbReference type="HAMAP" id="MF_01477">
    <property type="entry name" value="Iojap_RsfS"/>
    <property type="match status" value="1"/>
</dbReference>
<evidence type="ECO:0000313" key="3">
    <source>
        <dbReference type="EMBL" id="SCZ85941.1"/>
    </source>
</evidence>
<dbReference type="STRING" id="51642.NSMM_470010"/>
<dbReference type="SUPFAM" id="SSF81301">
    <property type="entry name" value="Nucleotidyltransferase"/>
    <property type="match status" value="1"/>
</dbReference>
<dbReference type="RefSeq" id="WP_090286646.1">
    <property type="nucleotide sequence ID" value="NZ_FMWO01000055.1"/>
</dbReference>
<comment type="function">
    <text evidence="2">Functions as a ribosomal silencing factor. Interacts with ribosomal protein uL14 (rplN), blocking formation of intersubunit bridge B8. Prevents association of the 30S and 50S ribosomal subunits and the formation of functional ribosomes, thus repressing translation.</text>
</comment>
<comment type="subcellular location">
    <subcellularLocation>
        <location evidence="2">Cytoplasm</location>
    </subcellularLocation>
</comment>
<dbReference type="InterPro" id="IPR043519">
    <property type="entry name" value="NT_sf"/>
</dbReference>
<sequence length="109" mass="12046">MNSDQLLKVVIQALEDIKAKDIRVIELGKFATLFTTMVVASAESTRQTKALANHVREAVKVAGGEVYGVEGEQTGEWMLVDLGEIVVHVMQPATREYYDLEGLWASSLH</sequence>
<dbReference type="Proteomes" id="UP000198729">
    <property type="component" value="Unassembled WGS sequence"/>
</dbReference>
<dbReference type="PANTHER" id="PTHR21043:SF0">
    <property type="entry name" value="MITOCHONDRIAL ASSEMBLY OF RIBOSOMAL LARGE SUBUNIT PROTEIN 1"/>
    <property type="match status" value="1"/>
</dbReference>
<keyword evidence="2" id="KW-0963">Cytoplasm</keyword>
<protein>
    <recommendedName>
        <fullName evidence="2">Ribosomal silencing factor RsfS</fullName>
    </recommendedName>
</protein>
<gene>
    <name evidence="2 3" type="primary">rsfS</name>
    <name evidence="3" type="ORF">NSMM_470010</name>
</gene>
<dbReference type="NCBIfam" id="TIGR00090">
    <property type="entry name" value="rsfS_iojap_ybeB"/>
    <property type="match status" value="1"/>
</dbReference>
<reference evidence="3 4" key="1">
    <citation type="submission" date="2016-10" db="EMBL/GenBank/DDBJ databases">
        <authorList>
            <person name="de Groot N.N."/>
        </authorList>
    </citation>
    <scope>NUCLEOTIDE SEQUENCE [LARGE SCALE GENOMIC DNA]</scope>
    <source>
        <strain evidence="3">1</strain>
    </source>
</reference>
<keyword evidence="2" id="KW-0810">Translation regulation</keyword>
<keyword evidence="4" id="KW-1185">Reference proteome</keyword>
<dbReference type="PANTHER" id="PTHR21043">
    <property type="entry name" value="IOJAP SUPERFAMILY ORTHOLOG"/>
    <property type="match status" value="1"/>
</dbReference>
<dbReference type="GO" id="GO:0043023">
    <property type="term" value="F:ribosomal large subunit binding"/>
    <property type="evidence" value="ECO:0007669"/>
    <property type="project" value="TreeGrafter"/>
</dbReference>
<organism evidence="3 4">
    <name type="scientific">Nitrosomonas mobilis</name>
    <dbReference type="NCBI Taxonomy" id="51642"/>
    <lineage>
        <taxon>Bacteria</taxon>
        <taxon>Pseudomonadati</taxon>
        <taxon>Pseudomonadota</taxon>
        <taxon>Betaproteobacteria</taxon>
        <taxon>Nitrosomonadales</taxon>
        <taxon>Nitrosomonadaceae</taxon>
        <taxon>Nitrosomonas</taxon>
    </lineage>
</organism>
<dbReference type="Gene3D" id="3.30.460.10">
    <property type="entry name" value="Beta Polymerase, domain 2"/>
    <property type="match status" value="1"/>
</dbReference>
<accession>A0A1G5SHB3</accession>
<evidence type="ECO:0000256" key="2">
    <source>
        <dbReference type="HAMAP-Rule" id="MF_01477"/>
    </source>
</evidence>
<dbReference type="AlphaFoldDB" id="A0A1G5SHB3"/>
<dbReference type="GO" id="GO:0042256">
    <property type="term" value="P:cytosolic ribosome assembly"/>
    <property type="evidence" value="ECO:0007669"/>
    <property type="project" value="UniProtKB-UniRule"/>
</dbReference>
<dbReference type="OrthoDB" id="9793681at2"/>
<comment type="similarity">
    <text evidence="1 2">Belongs to the Iojap/RsfS family.</text>
</comment>
<dbReference type="GO" id="GO:0005737">
    <property type="term" value="C:cytoplasm"/>
    <property type="evidence" value="ECO:0007669"/>
    <property type="project" value="UniProtKB-SubCell"/>
</dbReference>
<dbReference type="InterPro" id="IPR004394">
    <property type="entry name" value="Iojap/RsfS/C7orf30"/>
</dbReference>
<evidence type="ECO:0000256" key="1">
    <source>
        <dbReference type="ARBA" id="ARBA00010574"/>
    </source>
</evidence>
<name>A0A1G5SHB3_9PROT</name>
<dbReference type="GO" id="GO:0090071">
    <property type="term" value="P:negative regulation of ribosome biogenesis"/>
    <property type="evidence" value="ECO:0007669"/>
    <property type="project" value="UniProtKB-UniRule"/>
</dbReference>
<comment type="subunit">
    <text evidence="2">Interacts with ribosomal protein uL14 (rplN).</text>
</comment>
<dbReference type="GO" id="GO:0017148">
    <property type="term" value="P:negative regulation of translation"/>
    <property type="evidence" value="ECO:0007669"/>
    <property type="project" value="UniProtKB-UniRule"/>
</dbReference>
<dbReference type="EMBL" id="FMWO01000055">
    <property type="protein sequence ID" value="SCZ85941.1"/>
    <property type="molecule type" value="Genomic_DNA"/>
</dbReference>
<dbReference type="Pfam" id="PF02410">
    <property type="entry name" value="RsfS"/>
    <property type="match status" value="1"/>
</dbReference>